<feature type="transmembrane region" description="Helical" evidence="1">
    <location>
        <begin position="97"/>
        <end position="117"/>
    </location>
</feature>
<gene>
    <name evidence="2" type="primary">LOC107827874</name>
</gene>
<dbReference type="RefSeq" id="XP_016510579.1">
    <property type="nucleotide sequence ID" value="XM_016655093.1"/>
</dbReference>
<evidence type="ECO:0000256" key="1">
    <source>
        <dbReference type="SAM" id="Phobius"/>
    </source>
</evidence>
<keyword evidence="1" id="KW-1133">Transmembrane helix</keyword>
<dbReference type="PROSITE" id="PS51257">
    <property type="entry name" value="PROKAR_LIPOPROTEIN"/>
    <property type="match status" value="1"/>
</dbReference>
<name>A0A1S4DBJ3_TOBAC</name>
<dbReference type="AlphaFoldDB" id="A0A1S4DBJ3"/>
<keyword evidence="1" id="KW-0472">Membrane</keyword>
<feature type="transmembrane region" description="Helical" evidence="1">
    <location>
        <begin position="129"/>
        <end position="150"/>
    </location>
</feature>
<sequence>MRCGTLSAGVSTGGCQENRKYGQVGPRCEKHWAEYKHRVPRFYHFWTLQTRIKALLRGISRGFSSQIRVIPRPIHKARDYWSRDLHGLRFRYFRIRWFAGFRSFISSKIFEVAALTSTDLDSPSLSVSFIYIYCSTFLYGVSVFRTILFYKYSCTQ</sequence>
<keyword evidence="1" id="KW-0812">Transmembrane</keyword>
<accession>A0A1S4DBJ3</accession>
<organism evidence="2">
    <name type="scientific">Nicotiana tabacum</name>
    <name type="common">Common tobacco</name>
    <dbReference type="NCBI Taxonomy" id="4097"/>
    <lineage>
        <taxon>Eukaryota</taxon>
        <taxon>Viridiplantae</taxon>
        <taxon>Streptophyta</taxon>
        <taxon>Embryophyta</taxon>
        <taxon>Tracheophyta</taxon>
        <taxon>Spermatophyta</taxon>
        <taxon>Magnoliopsida</taxon>
        <taxon>eudicotyledons</taxon>
        <taxon>Gunneridae</taxon>
        <taxon>Pentapetalae</taxon>
        <taxon>asterids</taxon>
        <taxon>lamiids</taxon>
        <taxon>Solanales</taxon>
        <taxon>Solanaceae</taxon>
        <taxon>Nicotianoideae</taxon>
        <taxon>Nicotianeae</taxon>
        <taxon>Nicotiana</taxon>
    </lineage>
</organism>
<dbReference type="KEGG" id="nta:107827874"/>
<protein>
    <submittedName>
        <fullName evidence="2">Uncharacterized protein</fullName>
    </submittedName>
</protein>
<evidence type="ECO:0000313" key="2">
    <source>
        <dbReference type="RefSeq" id="XP_016510579.1"/>
    </source>
</evidence>
<dbReference type="PaxDb" id="4097-A0A1S4DBJ3"/>
<reference evidence="2" key="1">
    <citation type="submission" date="2025-08" db="UniProtKB">
        <authorList>
            <consortium name="RefSeq"/>
        </authorList>
    </citation>
    <scope>IDENTIFICATION</scope>
</reference>
<proteinExistence type="predicted"/>